<evidence type="ECO:0000256" key="3">
    <source>
        <dbReference type="ARBA" id="ARBA00022670"/>
    </source>
</evidence>
<feature type="chain" id="PRO_5004215406" evidence="8">
    <location>
        <begin position="26"/>
        <end position="860"/>
    </location>
</feature>
<reference evidence="11 12" key="1">
    <citation type="journal article" date="2005" name="Nucleic Acids Res.">
        <title>Genomic blueprint of Hahella chejuensis, a marine microbe producing an algicidal agent.</title>
        <authorList>
            <person name="Jeong H."/>
            <person name="Yim J.H."/>
            <person name="Lee C."/>
            <person name="Choi S.-H."/>
            <person name="Park Y.K."/>
            <person name="Yoon S.H."/>
            <person name="Hur C.-G."/>
            <person name="Kang H.-Y."/>
            <person name="Kim D."/>
            <person name="Lee H.H."/>
            <person name="Park K.H."/>
            <person name="Park S.-H."/>
            <person name="Park H.-S."/>
            <person name="Lee H.K."/>
            <person name="Oh T.K."/>
            <person name="Kim J.F."/>
        </authorList>
    </citation>
    <scope>NUCLEOTIDE SEQUENCE [LARGE SCALE GENOMIC DNA]</scope>
    <source>
        <strain evidence="11 12">KCTC 2396</strain>
    </source>
</reference>
<dbReference type="STRING" id="349521.HCH_04864"/>
<dbReference type="InterPro" id="IPR045474">
    <property type="entry name" value="GEVED"/>
</dbReference>
<dbReference type="eggNOG" id="COG4935">
    <property type="taxonomic scope" value="Bacteria"/>
</dbReference>
<dbReference type="Pfam" id="PF01483">
    <property type="entry name" value="P_proprotein"/>
    <property type="match status" value="1"/>
</dbReference>
<comment type="cofactor">
    <cofactor evidence="1">
        <name>Zn(2+)</name>
        <dbReference type="ChEBI" id="CHEBI:29105"/>
    </cofactor>
</comment>
<dbReference type="AlphaFoldDB" id="Q2SCR9"/>
<dbReference type="SUPFAM" id="SSF49785">
    <property type="entry name" value="Galactose-binding domain-like"/>
    <property type="match status" value="1"/>
</dbReference>
<evidence type="ECO:0000256" key="1">
    <source>
        <dbReference type="ARBA" id="ARBA00001947"/>
    </source>
</evidence>
<dbReference type="KEGG" id="hch:HCH_04864"/>
<dbReference type="RefSeq" id="WP_011398620.1">
    <property type="nucleotide sequence ID" value="NC_007645.1"/>
</dbReference>
<dbReference type="Pfam" id="PF00246">
    <property type="entry name" value="Peptidase_M14"/>
    <property type="match status" value="1"/>
</dbReference>
<dbReference type="Proteomes" id="UP000000238">
    <property type="component" value="Chromosome"/>
</dbReference>
<dbReference type="PROSITE" id="PS51829">
    <property type="entry name" value="P_HOMO_B"/>
    <property type="match status" value="1"/>
</dbReference>
<keyword evidence="4" id="KW-0479">Metal-binding</keyword>
<evidence type="ECO:0000313" key="11">
    <source>
        <dbReference type="EMBL" id="ABC31555.1"/>
    </source>
</evidence>
<dbReference type="GO" id="GO:0004252">
    <property type="term" value="F:serine-type endopeptidase activity"/>
    <property type="evidence" value="ECO:0007669"/>
    <property type="project" value="InterPro"/>
</dbReference>
<comment type="similarity">
    <text evidence="2 7">Belongs to the peptidase M14 family.</text>
</comment>
<dbReference type="GO" id="GO:0008270">
    <property type="term" value="F:zinc ion binding"/>
    <property type="evidence" value="ECO:0007669"/>
    <property type="project" value="InterPro"/>
</dbReference>
<dbReference type="SUPFAM" id="SSF53187">
    <property type="entry name" value="Zn-dependent exopeptidases"/>
    <property type="match status" value="1"/>
</dbReference>
<evidence type="ECO:0000313" key="12">
    <source>
        <dbReference type="Proteomes" id="UP000000238"/>
    </source>
</evidence>
<dbReference type="CDD" id="cd06226">
    <property type="entry name" value="M14_CPT_like"/>
    <property type="match status" value="1"/>
</dbReference>
<dbReference type="PANTHER" id="PTHR11705:SF119">
    <property type="entry name" value="OS02G0119300 PROTEIN"/>
    <property type="match status" value="1"/>
</dbReference>
<evidence type="ECO:0000256" key="5">
    <source>
        <dbReference type="ARBA" id="ARBA00022801"/>
    </source>
</evidence>
<evidence type="ECO:0000256" key="7">
    <source>
        <dbReference type="PROSITE-ProRule" id="PRU01379"/>
    </source>
</evidence>
<sequence>MKKKASGLSVATLMAGALVSCSALAAPGHAHDVSQLLEQEKASDNIYKAYFPNKDIARKAAISFHAQMLESHYDDGYLVMQLQPEEMKKLEHFGFTFETATDFIEQRNSILTQMQGLSSLGVFSAQSINGSVASSEAMLAGIPGYPCYETVEETFAAAAGFASSHPELAEWIDVGDSWQKKQGTGGFDIRVLKLTNKNTSGDKPKLFINSAIHAREYTTAPLALEFARWLVNGYGTNADATWIMDNHEVHLMLHTNPDGRKKAETGLSWRKNTNQSYCGSTSNSRGADLNRNFTFGWNSTNGEGSSGNQCNETYRGPSAGSEPEIQALEGYVRGLWPDRRGPGKNDPAPSDTSGIHLDIHSYSELVLWPWGDTSQAAPNGTALQTLGRKFAFFNGYSPQQSIGLYPTDGTSDGISYGELGVAAFTFELGTSFFQSCSTYESKIKPDNLNALIYAAKVVRTPYITPAGPDVTSLSLSGGASSGGVEPGTQVTLSASVTDTRFNNSNGTESTQNLTAAEYYVDTPPWANGAQAVALSASDGSYNSKTEGVTGVIDTTGMSEGKHIVYVRGKDASGAWGAVSAVFLVIDSDPTIPPAEYCDAASNSSSDEWISSVQVGGFLKTSGASKYSDFTEAQGGEVVSLVKGGNSVTFTPAFSGQSYKEYFKAWVDLNGDGDFDDAGEEVFDSGSASSSPASGTLTIPASASFEKTTMRVAMRYNAAPSACGTFNYGEVEDYTVSLGDGGEPPTDPDSYENDTDVSIPDNNATGVSSPIAVTRSGASGSVSVAVKIKHTYIGDLIVDLVHPDGTVYNLHNRTGGSTDDIDQTYTVDVGAKDSAGTWNLKVRDRANRDTGNIDSWGITFQ</sequence>
<keyword evidence="6" id="KW-0862">Zinc</keyword>
<keyword evidence="3" id="KW-0645">Protease</keyword>
<keyword evidence="12" id="KW-1185">Reference proteome</keyword>
<dbReference type="PROSITE" id="PS52035">
    <property type="entry name" value="PEPTIDASE_M14"/>
    <property type="match status" value="1"/>
</dbReference>
<evidence type="ECO:0000256" key="8">
    <source>
        <dbReference type="SAM" id="SignalP"/>
    </source>
</evidence>
<dbReference type="Gene3D" id="2.60.120.260">
    <property type="entry name" value="Galactose-binding domain-like"/>
    <property type="match status" value="1"/>
</dbReference>
<evidence type="ECO:0000259" key="9">
    <source>
        <dbReference type="PROSITE" id="PS51829"/>
    </source>
</evidence>
<evidence type="ECO:0000256" key="2">
    <source>
        <dbReference type="ARBA" id="ARBA00005988"/>
    </source>
</evidence>
<dbReference type="Gene3D" id="3.40.630.10">
    <property type="entry name" value="Zn peptidases"/>
    <property type="match status" value="1"/>
</dbReference>
<feature type="domain" description="P/Homo B" evidence="9">
    <location>
        <begin position="741"/>
        <end position="860"/>
    </location>
</feature>
<feature type="signal peptide" evidence="8">
    <location>
        <begin position="1"/>
        <end position="25"/>
    </location>
</feature>
<name>Q2SCR9_HAHCH</name>
<dbReference type="InterPro" id="IPR008979">
    <property type="entry name" value="Galactose-bd-like_sf"/>
</dbReference>
<dbReference type="InterPro" id="IPR002884">
    <property type="entry name" value="P_dom"/>
</dbReference>
<evidence type="ECO:0000256" key="4">
    <source>
        <dbReference type="ARBA" id="ARBA00022723"/>
    </source>
</evidence>
<dbReference type="GO" id="GO:0006508">
    <property type="term" value="P:proteolysis"/>
    <property type="evidence" value="ECO:0007669"/>
    <property type="project" value="UniProtKB-KW"/>
</dbReference>
<dbReference type="InterPro" id="IPR000834">
    <property type="entry name" value="Peptidase_M14"/>
</dbReference>
<keyword evidence="11" id="KW-0121">Carboxypeptidase</keyword>
<gene>
    <name evidence="11" type="ordered locus">HCH_04864</name>
</gene>
<keyword evidence="8" id="KW-0732">Signal</keyword>
<dbReference type="eggNOG" id="COG2866">
    <property type="taxonomic scope" value="Bacteria"/>
</dbReference>
<evidence type="ECO:0000259" key="10">
    <source>
        <dbReference type="PROSITE" id="PS52035"/>
    </source>
</evidence>
<accession>Q2SCR9</accession>
<dbReference type="HOGENOM" id="CLU_022371_0_0_6"/>
<protein>
    <submittedName>
        <fullName evidence="11">Predicted carboxypeptidase</fullName>
    </submittedName>
</protein>
<dbReference type="PANTHER" id="PTHR11705">
    <property type="entry name" value="PROTEASE FAMILY M14 CARBOXYPEPTIDASE A,B"/>
    <property type="match status" value="1"/>
</dbReference>
<proteinExistence type="inferred from homology"/>
<dbReference type="GO" id="GO:0005615">
    <property type="term" value="C:extracellular space"/>
    <property type="evidence" value="ECO:0007669"/>
    <property type="project" value="TreeGrafter"/>
</dbReference>
<dbReference type="PROSITE" id="PS00133">
    <property type="entry name" value="CARBOXYPEPT_ZN_2"/>
    <property type="match status" value="1"/>
</dbReference>
<dbReference type="InterPro" id="IPR057247">
    <property type="entry name" value="CARBOXYPEPT_ZN_2"/>
</dbReference>
<dbReference type="EMBL" id="CP000155">
    <property type="protein sequence ID" value="ABC31555.1"/>
    <property type="molecule type" value="Genomic_DNA"/>
</dbReference>
<dbReference type="PRINTS" id="PR00765">
    <property type="entry name" value="CRBOXYPTASEA"/>
</dbReference>
<dbReference type="PROSITE" id="PS51257">
    <property type="entry name" value="PROKAR_LIPOPROTEIN"/>
    <property type="match status" value="1"/>
</dbReference>
<dbReference type="GO" id="GO:0004181">
    <property type="term" value="F:metallocarboxypeptidase activity"/>
    <property type="evidence" value="ECO:0007669"/>
    <property type="project" value="InterPro"/>
</dbReference>
<feature type="domain" description="Peptidase M14" evidence="10">
    <location>
        <begin position="147"/>
        <end position="458"/>
    </location>
</feature>
<organism evidence="11 12">
    <name type="scientific">Hahella chejuensis (strain KCTC 2396)</name>
    <dbReference type="NCBI Taxonomy" id="349521"/>
    <lineage>
        <taxon>Bacteria</taxon>
        <taxon>Pseudomonadati</taxon>
        <taxon>Pseudomonadota</taxon>
        <taxon>Gammaproteobacteria</taxon>
        <taxon>Oceanospirillales</taxon>
        <taxon>Hahellaceae</taxon>
        <taxon>Hahella</taxon>
    </lineage>
</organism>
<keyword evidence="5" id="KW-0378">Hydrolase</keyword>
<dbReference type="Pfam" id="PF20009">
    <property type="entry name" value="GEVED"/>
    <property type="match status" value="1"/>
</dbReference>
<evidence type="ECO:0000256" key="6">
    <source>
        <dbReference type="ARBA" id="ARBA00022833"/>
    </source>
</evidence>
<feature type="active site" description="Proton donor/acceptor" evidence="7">
    <location>
        <position position="427"/>
    </location>
</feature>
<dbReference type="SMART" id="SM00631">
    <property type="entry name" value="Zn_pept"/>
    <property type="match status" value="1"/>
</dbReference>